<name>A0A6C0F2T8_9ZZZZ</name>
<feature type="region of interest" description="Disordered" evidence="1">
    <location>
        <begin position="35"/>
        <end position="79"/>
    </location>
</feature>
<dbReference type="EMBL" id="MN739021">
    <property type="protein sequence ID" value="QHT35402.1"/>
    <property type="molecule type" value="Genomic_DNA"/>
</dbReference>
<protein>
    <submittedName>
        <fullName evidence="2">Uncharacterized protein</fullName>
    </submittedName>
</protein>
<dbReference type="AlphaFoldDB" id="A0A6C0F2T8"/>
<reference evidence="2" key="1">
    <citation type="journal article" date="2020" name="Nature">
        <title>Giant virus diversity and host interactions through global metagenomics.</title>
        <authorList>
            <person name="Schulz F."/>
            <person name="Roux S."/>
            <person name="Paez-Espino D."/>
            <person name="Jungbluth S."/>
            <person name="Walsh D.A."/>
            <person name="Denef V.J."/>
            <person name="McMahon K.D."/>
            <person name="Konstantinidis K.T."/>
            <person name="Eloe-Fadrosh E.A."/>
            <person name="Kyrpides N.C."/>
            <person name="Woyke T."/>
        </authorList>
    </citation>
    <scope>NUCLEOTIDE SEQUENCE</scope>
    <source>
        <strain evidence="2">GVMAG-M-3300009180-45</strain>
    </source>
</reference>
<evidence type="ECO:0000313" key="2">
    <source>
        <dbReference type="EMBL" id="QHT35402.1"/>
    </source>
</evidence>
<organism evidence="2">
    <name type="scientific">viral metagenome</name>
    <dbReference type="NCBI Taxonomy" id="1070528"/>
    <lineage>
        <taxon>unclassified sequences</taxon>
        <taxon>metagenomes</taxon>
        <taxon>organismal metagenomes</taxon>
    </lineage>
</organism>
<accession>A0A6C0F2T8</accession>
<feature type="region of interest" description="Disordered" evidence="1">
    <location>
        <begin position="1"/>
        <end position="22"/>
    </location>
</feature>
<feature type="compositionally biased region" description="Basic residues" evidence="1">
    <location>
        <begin position="1"/>
        <end position="12"/>
    </location>
</feature>
<proteinExistence type="predicted"/>
<feature type="compositionally biased region" description="Basic residues" evidence="1">
    <location>
        <begin position="47"/>
        <end position="68"/>
    </location>
</feature>
<sequence length="108" mass="11440">MSGGRRRTRKMRGGNGYGVGQPISVGALEYVPNMTSVPDGAAYKPSGGRRRRSRKGKSRRSRRTRRMRGGGSVASVGYGFTGDGARGLANQSAYPSNLPPGGAFAIHR</sequence>
<evidence type="ECO:0000256" key="1">
    <source>
        <dbReference type="SAM" id="MobiDB-lite"/>
    </source>
</evidence>